<dbReference type="STRING" id="1182545.A0A072NSL4"/>
<comment type="similarity">
    <text evidence="2">Belongs to the glycosyltransferase 31 family. Beta3-Gal-T subfamily.</text>
</comment>
<evidence type="ECO:0000256" key="3">
    <source>
        <dbReference type="ARBA" id="ARBA00022692"/>
    </source>
</evidence>
<evidence type="ECO:0000256" key="2">
    <source>
        <dbReference type="ARBA" id="ARBA00006462"/>
    </source>
</evidence>
<dbReference type="RefSeq" id="XP_013253424.1">
    <property type="nucleotide sequence ID" value="XM_013397970.1"/>
</dbReference>
<dbReference type="PROSITE" id="PS51257">
    <property type="entry name" value="PROKAR_LIPOPROTEIN"/>
    <property type="match status" value="1"/>
</dbReference>
<keyword evidence="7" id="KW-0732">Signal</keyword>
<accession>A0A072NSL4</accession>
<dbReference type="AlphaFoldDB" id="A0A072NSL4"/>
<dbReference type="Gene3D" id="3.90.550.50">
    <property type="match status" value="1"/>
</dbReference>
<comment type="caution">
    <text evidence="8">The sequence shown here is derived from an EMBL/GenBank/DDBJ whole genome shotgun (WGS) entry which is preliminary data.</text>
</comment>
<evidence type="ECO:0000313" key="8">
    <source>
        <dbReference type="EMBL" id="KEF50834.1"/>
    </source>
</evidence>
<keyword evidence="9" id="KW-1185">Reference proteome</keyword>
<evidence type="ECO:0000313" key="9">
    <source>
        <dbReference type="Proteomes" id="UP000027920"/>
    </source>
</evidence>
<keyword evidence="4" id="KW-0735">Signal-anchor</keyword>
<dbReference type="GeneID" id="25288002"/>
<proteinExistence type="inferred from homology"/>
<keyword evidence="3" id="KW-0812">Transmembrane</keyword>
<dbReference type="PANTHER" id="PTHR23033">
    <property type="entry name" value="BETA1,3-GALACTOSYLTRANSFERASE"/>
    <property type="match status" value="1"/>
</dbReference>
<evidence type="ECO:0000256" key="7">
    <source>
        <dbReference type="SAM" id="SignalP"/>
    </source>
</evidence>
<sequence>MVLRPAPRYILFTIVLVVCVLVSCHSFGRHYSPGPLSTPSSVGRPAHVHPVELVHDHEYRDTCTFTDSEEDFLIVVKTGANEIHDKLPTQLLTGLRCYHDILIFSDLEENIGPFNVHDALKNVSSAIQARSPEFEYYRQLRDYRENNLDISSLRGKSHSAAWKLDKFKFIPMLEETWKMRPHRKWYIFIEADTYLVRTNLLLWLARQDPSQLIYFGSPTYFHGEEFAHGGSGVVLSGAALSRFVEGDGGSTARYDDLLQSETFGDYILMKALRVNGVTLSSRWPMLQGEKPSTIPFGPGPDNGVRHWCQPILTMHHITPEEACAFWDFEQKRNSPSVRHHLPESTWAV</sequence>
<dbReference type="GO" id="GO:0016020">
    <property type="term" value="C:membrane"/>
    <property type="evidence" value="ECO:0007669"/>
    <property type="project" value="UniProtKB-SubCell"/>
</dbReference>
<comment type="subcellular location">
    <subcellularLocation>
        <location evidence="1">Membrane</location>
        <topology evidence="1">Single-pass type II membrane protein</topology>
    </subcellularLocation>
</comment>
<evidence type="ECO:0000256" key="1">
    <source>
        <dbReference type="ARBA" id="ARBA00004606"/>
    </source>
</evidence>
<feature type="signal peptide" evidence="7">
    <location>
        <begin position="1"/>
        <end position="26"/>
    </location>
</feature>
<protein>
    <recommendedName>
        <fullName evidence="10">Glycosyltransferase family 31 protein</fullName>
    </recommendedName>
</protein>
<dbReference type="Proteomes" id="UP000027920">
    <property type="component" value="Unassembled WGS sequence"/>
</dbReference>
<name>A0A072NSL4_9EURO</name>
<organism evidence="8 9">
    <name type="scientific">Exophiala aquamarina CBS 119918</name>
    <dbReference type="NCBI Taxonomy" id="1182545"/>
    <lineage>
        <taxon>Eukaryota</taxon>
        <taxon>Fungi</taxon>
        <taxon>Dikarya</taxon>
        <taxon>Ascomycota</taxon>
        <taxon>Pezizomycotina</taxon>
        <taxon>Eurotiomycetes</taxon>
        <taxon>Chaetothyriomycetidae</taxon>
        <taxon>Chaetothyriales</taxon>
        <taxon>Herpotrichiellaceae</taxon>
        <taxon>Exophiala</taxon>
    </lineage>
</organism>
<evidence type="ECO:0000256" key="6">
    <source>
        <dbReference type="ARBA" id="ARBA00023136"/>
    </source>
</evidence>
<dbReference type="OrthoDB" id="414175at2759"/>
<dbReference type="HOGENOM" id="CLU_022549_3_0_1"/>
<dbReference type="EMBL" id="AMGV01000070">
    <property type="protein sequence ID" value="KEF50834.1"/>
    <property type="molecule type" value="Genomic_DNA"/>
</dbReference>
<evidence type="ECO:0008006" key="10">
    <source>
        <dbReference type="Google" id="ProtNLM"/>
    </source>
</evidence>
<dbReference type="InterPro" id="IPR026050">
    <property type="entry name" value="C1GALT1/C1GALT1_chp1"/>
</dbReference>
<dbReference type="VEuPathDB" id="FungiDB:A1O9_13111"/>
<evidence type="ECO:0000256" key="5">
    <source>
        <dbReference type="ARBA" id="ARBA00022989"/>
    </source>
</evidence>
<dbReference type="PANTHER" id="PTHR23033:SF40">
    <property type="entry name" value="APPLE DOMAIN-CONTAINING PROTEIN"/>
    <property type="match status" value="1"/>
</dbReference>
<gene>
    <name evidence="8" type="ORF">A1O9_13111</name>
</gene>
<keyword evidence="5" id="KW-1133">Transmembrane helix</keyword>
<evidence type="ECO:0000256" key="4">
    <source>
        <dbReference type="ARBA" id="ARBA00022968"/>
    </source>
</evidence>
<reference evidence="8 9" key="1">
    <citation type="submission" date="2013-03" db="EMBL/GenBank/DDBJ databases">
        <title>The Genome Sequence of Exophiala aquamarina CBS 119918.</title>
        <authorList>
            <consortium name="The Broad Institute Genomics Platform"/>
            <person name="Cuomo C."/>
            <person name="de Hoog S."/>
            <person name="Gorbushina A."/>
            <person name="Walker B."/>
            <person name="Young S.K."/>
            <person name="Zeng Q."/>
            <person name="Gargeya S."/>
            <person name="Fitzgerald M."/>
            <person name="Haas B."/>
            <person name="Abouelleil A."/>
            <person name="Allen A.W."/>
            <person name="Alvarado L."/>
            <person name="Arachchi H.M."/>
            <person name="Berlin A.M."/>
            <person name="Chapman S.B."/>
            <person name="Gainer-Dewar J."/>
            <person name="Goldberg J."/>
            <person name="Griggs A."/>
            <person name="Gujja S."/>
            <person name="Hansen M."/>
            <person name="Howarth C."/>
            <person name="Imamovic A."/>
            <person name="Ireland A."/>
            <person name="Larimer J."/>
            <person name="McCowan C."/>
            <person name="Murphy C."/>
            <person name="Pearson M."/>
            <person name="Poon T.W."/>
            <person name="Priest M."/>
            <person name="Roberts A."/>
            <person name="Saif S."/>
            <person name="Shea T."/>
            <person name="Sisk P."/>
            <person name="Sykes S."/>
            <person name="Wortman J."/>
            <person name="Nusbaum C."/>
            <person name="Birren B."/>
        </authorList>
    </citation>
    <scope>NUCLEOTIDE SEQUENCE [LARGE SCALE GENOMIC DNA]</scope>
    <source>
        <strain evidence="8 9">CBS 119918</strain>
    </source>
</reference>
<feature type="chain" id="PRO_5001682939" description="Glycosyltransferase family 31 protein" evidence="7">
    <location>
        <begin position="27"/>
        <end position="348"/>
    </location>
</feature>
<keyword evidence="6" id="KW-0472">Membrane</keyword>